<evidence type="ECO:0000259" key="5">
    <source>
        <dbReference type="Pfam" id="PF26123"/>
    </source>
</evidence>
<dbReference type="EMBL" id="AWEY01000044">
    <property type="protein sequence ID" value="ERK38233.1"/>
    <property type="molecule type" value="Genomic_DNA"/>
</dbReference>
<keyword evidence="1" id="KW-0732">Signal</keyword>
<evidence type="ECO:0000313" key="6">
    <source>
        <dbReference type="EMBL" id="ERK38233.1"/>
    </source>
</evidence>
<feature type="domain" description="DUF5114" evidence="4">
    <location>
        <begin position="260"/>
        <end position="358"/>
    </location>
</feature>
<dbReference type="InterPro" id="IPR033407">
    <property type="entry name" value="DUF5114"/>
</dbReference>
<reference evidence="6 7" key="1">
    <citation type="submission" date="2013-08" db="EMBL/GenBank/DDBJ databases">
        <authorList>
            <person name="Durkin A.S."/>
            <person name="Haft D.R."/>
            <person name="McCorrison J."/>
            <person name="Torralba M."/>
            <person name="Gillis M."/>
            <person name="Haft D.H."/>
            <person name="Methe B."/>
            <person name="Sutton G."/>
            <person name="Nelson K.E."/>
        </authorList>
    </citation>
    <scope>NUCLEOTIDE SEQUENCE [LARGE SCALE GENOMIC DNA]</scope>
    <source>
        <strain evidence="6 7">F0067</strain>
    </source>
</reference>
<dbReference type="AlphaFoldDB" id="U2QA80"/>
<evidence type="ECO:0000313" key="7">
    <source>
        <dbReference type="Proteomes" id="UP000016648"/>
    </source>
</evidence>
<dbReference type="Pfam" id="PF17141">
    <property type="entry name" value="DUF5114"/>
    <property type="match status" value="1"/>
</dbReference>
<dbReference type="Pfam" id="PF17138">
    <property type="entry name" value="DUF5111"/>
    <property type="match status" value="1"/>
</dbReference>
<feature type="domain" description="DUF8037" evidence="5">
    <location>
        <begin position="372"/>
        <end position="470"/>
    </location>
</feature>
<dbReference type="RefSeq" id="WP_021590875.1">
    <property type="nucleotide sequence ID" value="NZ_AWEY01000044.1"/>
</dbReference>
<dbReference type="Gene3D" id="2.60.40.10">
    <property type="entry name" value="Immunoglobulins"/>
    <property type="match status" value="1"/>
</dbReference>
<dbReference type="InterPro" id="IPR025970">
    <property type="entry name" value="SusE"/>
</dbReference>
<dbReference type="Proteomes" id="UP000016648">
    <property type="component" value="Unassembled WGS sequence"/>
</dbReference>
<accession>U2QA80</accession>
<gene>
    <name evidence="6" type="ORF">HMPREF9135_1103</name>
</gene>
<feature type="chain" id="PRO_5004633291" evidence="1">
    <location>
        <begin position="23"/>
        <end position="564"/>
    </location>
</feature>
<comment type="caution">
    <text evidence="6">The sequence shown here is derived from an EMBL/GenBank/DDBJ whole genome shotgun (WGS) entry which is preliminary data.</text>
</comment>
<dbReference type="PROSITE" id="PS51257">
    <property type="entry name" value="PROKAR_LIPOPROTEIN"/>
    <property type="match status" value="1"/>
</dbReference>
<evidence type="ECO:0000259" key="2">
    <source>
        <dbReference type="Pfam" id="PF14292"/>
    </source>
</evidence>
<dbReference type="Pfam" id="PF26123">
    <property type="entry name" value="DUF8037"/>
    <property type="match status" value="1"/>
</dbReference>
<evidence type="ECO:0000259" key="3">
    <source>
        <dbReference type="Pfam" id="PF17138"/>
    </source>
</evidence>
<evidence type="ECO:0000256" key="1">
    <source>
        <dbReference type="SAM" id="SignalP"/>
    </source>
</evidence>
<dbReference type="InterPro" id="IPR033404">
    <property type="entry name" value="DUF5111"/>
</dbReference>
<name>U2QA80_9BACT</name>
<proteinExistence type="predicted"/>
<evidence type="ECO:0000259" key="4">
    <source>
        <dbReference type="Pfam" id="PF17141"/>
    </source>
</evidence>
<keyword evidence="7" id="KW-1185">Reference proteome</keyword>
<dbReference type="InterPro" id="IPR058350">
    <property type="entry name" value="DUF8037"/>
</dbReference>
<organism evidence="6 7">
    <name type="scientific">Segatella baroniae F0067</name>
    <dbReference type="NCBI Taxonomy" id="1115809"/>
    <lineage>
        <taxon>Bacteria</taxon>
        <taxon>Pseudomonadati</taxon>
        <taxon>Bacteroidota</taxon>
        <taxon>Bacteroidia</taxon>
        <taxon>Bacteroidales</taxon>
        <taxon>Prevotellaceae</taxon>
        <taxon>Segatella</taxon>
    </lineage>
</organism>
<feature type="domain" description="DUF5111" evidence="3">
    <location>
        <begin position="160"/>
        <end position="255"/>
    </location>
</feature>
<dbReference type="Pfam" id="PF14292">
    <property type="entry name" value="SusE"/>
    <property type="match status" value="1"/>
</dbReference>
<feature type="domain" description="SusE outer membrane protein" evidence="2">
    <location>
        <begin position="31"/>
        <end position="135"/>
    </location>
</feature>
<protein>
    <submittedName>
        <fullName evidence="6">SusE outer membrane protein</fullName>
    </submittedName>
</protein>
<feature type="signal peptide" evidence="1">
    <location>
        <begin position="1"/>
        <end position="22"/>
    </location>
</feature>
<dbReference type="InterPro" id="IPR013783">
    <property type="entry name" value="Ig-like_fold"/>
</dbReference>
<dbReference type="PATRIC" id="fig|1115809.3.peg.2592"/>
<sequence>MKTLRHILFMATALLLTAACNADGDLTATSGAEALTLSGSGDAVLTAKNKASLALTLHWNDNGKMTTNDSRVLLPDYVTVNTLQFSRSEDFAETIDQQLDKGETSRQYTGEELNSIAGRVGLEGGKASPLHVRVRSVLADNMPVAYSNTYTMQVTPYTIDMTRGVVLNAKKEDTGLLLASKAADGVYSGFLGVTGWWNYYLQEGSGVTWGNDGVSGTPFAMSSEDSKWNFWYPGVEGCYYTVVDTRKARWSALHVSSLDVSGDITGQLAYNRKANRWTLAFDAAQAGTATIRVAGKGEAYDFTTGTDEAKANAQNVAFGQENDRLVFGSTPGDITVAIAQKGRNTLTLDLSDPYRWTCTAEAGGAEQPETAQRLYLSGIDDGVSGKWTFENFLTLFNEDELNYAGLCDVNSKWGYKLYPEKDVWNPCYGLASGDAAAGTLALNGNDNVPAPAAGLHLITASLKKLSYTTTPVTSVQVAGIGDDWSLIQMQTTDKAGVYRAVVKASAATPWGFKFVVNNNWDTFFGGSDGTTRYLGKNIPLDDSFTGATLTIEVDLCHATYSITK</sequence>